<dbReference type="EMBL" id="JMIU01000001">
    <property type="protein sequence ID" value="KDN96590.1"/>
    <property type="molecule type" value="Genomic_DNA"/>
</dbReference>
<accession>A0A067A2K0</accession>
<protein>
    <recommendedName>
        <fullName evidence="3">NACHT domain-containing protein</fullName>
    </recommendedName>
</protein>
<evidence type="ECO:0000313" key="1">
    <source>
        <dbReference type="EMBL" id="KDN96590.1"/>
    </source>
</evidence>
<organism evidence="1 2">
    <name type="scientific">Hydrogenovibrio marinus</name>
    <dbReference type="NCBI Taxonomy" id="28885"/>
    <lineage>
        <taxon>Bacteria</taxon>
        <taxon>Pseudomonadati</taxon>
        <taxon>Pseudomonadota</taxon>
        <taxon>Gammaproteobacteria</taxon>
        <taxon>Thiotrichales</taxon>
        <taxon>Piscirickettsiaceae</taxon>
        <taxon>Hydrogenovibrio</taxon>
    </lineage>
</organism>
<reference evidence="1 2" key="1">
    <citation type="submission" date="2014-04" db="EMBL/GenBank/DDBJ databases">
        <title>Draft genome sequence of Hydrogenovibrio marinus MH-110, a model organism for aerobic H2 metabolism.</title>
        <authorList>
            <person name="Cha H.J."/>
            <person name="Jo B.H."/>
            <person name="Hwang B.H."/>
        </authorList>
    </citation>
    <scope>NUCLEOTIDE SEQUENCE [LARGE SCALE GENOMIC DNA]</scope>
    <source>
        <strain evidence="1 2">MH-110</strain>
    </source>
</reference>
<dbReference type="Proteomes" id="UP000027341">
    <property type="component" value="Unassembled WGS sequence"/>
</dbReference>
<name>A0A067A2K0_HYDMR</name>
<dbReference type="RefSeq" id="WP_029913053.1">
    <property type="nucleotide sequence ID" value="NZ_AP020335.1"/>
</dbReference>
<dbReference type="InterPro" id="IPR027417">
    <property type="entry name" value="P-loop_NTPase"/>
</dbReference>
<evidence type="ECO:0008006" key="3">
    <source>
        <dbReference type="Google" id="ProtNLM"/>
    </source>
</evidence>
<comment type="caution">
    <text evidence="1">The sequence shown here is derived from an EMBL/GenBank/DDBJ whole genome shotgun (WGS) entry which is preliminary data.</text>
</comment>
<dbReference type="SUPFAM" id="SSF52540">
    <property type="entry name" value="P-loop containing nucleoside triphosphate hydrolases"/>
    <property type="match status" value="1"/>
</dbReference>
<keyword evidence="2" id="KW-1185">Reference proteome</keyword>
<dbReference type="STRING" id="28885.EI16_10070"/>
<sequence length="2103" mass="241178">MPNQQNEQENSDLINFSRAGDIFHYRWAVKRSLKLLDFNTDLTHITIEGSLEPNLKGECVVDLAEYKVNNTGEKSVEYFQLKHSTVQVNKHFTLSLLKDSIIGLAARFEELSNNKNNYKNTTFTIITNRIIAPSFKRNVSQIAKGKWKEVHKSFSKTIKQYTGLNQSKLTSFCKCLILCDSEGNYDVQKYDIHRELANLSVSKNVEDRQKLLVAKIWEKIEPRQSNVIKKEDILEAFDITDINDFFPAPPLFDFISNYVPRRQESEIIKSIKLADNHTIITASGGTGKSALSSNLSTLFDDSSIVIAYDCFGRGSYRKSTGKRHRTQDALVQLVNTFAKDSLCDQIIPTRNEPDDYWVRAFLSRIDEVCQDLHNRDQDALLVIVFDAADNAEMAAEEFGETSFARLLLKENVPQNCRLVFTCRPERLHLLDPPSGVNKTSLSPFTNEETLLFLQQSYPCANLSDATEFCRLTAGNPRVQANAFSLQTKSLEKLLLSFGSTPLTVEDLIEKLLNESIAEVRDSFSKNYVEEIERVCTGLATLPPFVPLKVLASVSKVPEDLIRSFISDLGRPLWLTDDSVQFRDEPTEKWFQDTFAASSQQISQYVDVLKPLSLESSYVAENIPLLLLKSQRFDELVNLALSDNWLPQYSEYDAKQIQISRLQYAFKAALKNGRLYESCQLALKAGEEIAANARQLETLSQNLDLTVEFFESNRIQELAYRKAFSGSWNGSETVYSASLLSSLSSTKGEAQSRLRSGVHWLYRYFEKRRNAKEDEELFHEQLDDIELLEITTAKMNLLGWQNCTDFLLSWSPQTVIFRLTSSFTERLIDSGDFETIFQMASYGKDNASFILAINSELMKVGVTAPKQCLTECLKHITSQDNSIEKPSGEWYGKKNSLGAFLSFFEACLIHKLPHKKIGTALSFYYIAPRLWEIADKYQHYPIRENYLRYLSIKAVLVNDFNLALDSVIDQQWISTDGSSEENRELRNAKEFIGRLLPWYMVKSRILAGGNFGLSDAFINAKKLSDNNKPAIYYHDYDPCRHEATKAMFECILHCKHECKDAITLFCNEYKAGDLASNLQNDLYFLRASCRNDNLEILSDLAEEACRKALKEFDLEESPESYSESYIQLARAVLSVGKEDAAAYFDLALNKASKFGNEAIHRWEAITAVAKRAADSNDDQAALAHRYMRCAEMIGDVVSREKHWDRNDALSTCFKLSPASAFAIVNRWKERNVGWDHRSMVSLANNTIDSGLLLPAEAYSLSAFSWEYGKVDFCEKCIAKERSRNKQQTMFDHLIREFRVSGVEGDVWSKISKVSEKYGLPNAELNNVSQLVHIEKTVQSPKASAKEETDENSWDSTYGEFDILTPVGFQNAFLVYEQQEVYRQNERFWSGCYQKISSRKAAKFLSLVCEVESLDFYDIKSAFEYFPQEWKAKASVEAIWNQLVKKIVARFPYQFVNIYSYYSKYFTLDRESNSAIQEGIVKGLSCSVDIESSEALFGFVHFNADKLSVEDSNSLINQGLSRFEVYLEDDFGDGLWQENQSIPESLRGALVGYIFANLGSPFPNERWHAVHAVIRLFELDCQEAIYALIDHFEKPLPKFFTPNGCPFFDLHAKLYLLVALTRCVYGSSRLLVSRSEIFTKLAINQEQGILHQYYAKQICLQIAKDCPELFNSEAFSNISKSCISPFEPIQENRYAYKAQIPLRLNVSVSSLPDVWFAHDFDRYWFEPLGRVFGISTQQVEDLAKDILFNKWRMKFESQYIADNRRDKWKGLRDAYDTHASHHSYPQVDGYSFYLSYHLLLEVASKLLYAMPSLQNYQETSSEWDEWLSEVLILNHNNVLLSELRDPFPLNRREWTEHDFSNGWRWEIQANDFIDLLVHKNDSQLCLNVAGTWNEYKNGRNEDISYRSILVPKALSQSLLHTTIDYENHLHECYLLNFCTNDDKDDLATFTAKAWLTRNDWLNSVEEKDPNSAEMDARPYRLKDIVLNEFALRQSDDQKSYYDLSDSRVCFTNRFWSEDQAHSEDAGNSYRCKGAVALASVTFLLEICNLLNVDIALQVDIERSIVGHRRDRSSGNEIGYIPSYSKTFILSGDGKLRDTRKSYQLR</sequence>
<gene>
    <name evidence="1" type="ORF">EI16_10070</name>
</gene>
<evidence type="ECO:0000313" key="2">
    <source>
        <dbReference type="Proteomes" id="UP000027341"/>
    </source>
</evidence>
<proteinExistence type="predicted"/>